<name>A0A481ZAH8_9VIRU</name>
<sequence length="97" mass="11584">MASTHEQRVLDSYENGGNEWVDILFEDYPYYDDDDVAPKRIYVLLNSLQEMRGNRQKHRLWVLEKIEHKFGIIGENRASAEEFYEQFTREELIDVGI</sequence>
<dbReference type="EMBL" id="MK500579">
    <property type="protein sequence ID" value="QBK92636.1"/>
    <property type="molecule type" value="Genomic_DNA"/>
</dbReference>
<proteinExistence type="predicted"/>
<accession>A0A481ZAH8</accession>
<protein>
    <submittedName>
        <fullName evidence="1">Uncharacterized protein</fullName>
    </submittedName>
</protein>
<organism evidence="1">
    <name type="scientific">Pithovirus LCPAC401</name>
    <dbReference type="NCBI Taxonomy" id="2506595"/>
    <lineage>
        <taxon>Viruses</taxon>
        <taxon>Pithoviruses</taxon>
    </lineage>
</organism>
<reference evidence="1" key="1">
    <citation type="journal article" date="2019" name="MBio">
        <title>Virus Genomes from Deep Sea Sediments Expand the Ocean Megavirome and Support Independent Origins of Viral Gigantism.</title>
        <authorList>
            <person name="Backstrom D."/>
            <person name="Yutin N."/>
            <person name="Jorgensen S.L."/>
            <person name="Dharamshi J."/>
            <person name="Homa F."/>
            <person name="Zaremba-Niedwiedzka K."/>
            <person name="Spang A."/>
            <person name="Wolf Y.I."/>
            <person name="Koonin E.V."/>
            <person name="Ettema T.J."/>
        </authorList>
    </citation>
    <scope>NUCLEOTIDE SEQUENCE</scope>
</reference>
<evidence type="ECO:0000313" key="1">
    <source>
        <dbReference type="EMBL" id="QBK92636.1"/>
    </source>
</evidence>
<gene>
    <name evidence="1" type="ORF">LCPAC401_02740</name>
</gene>